<dbReference type="PATRIC" id="fig|889378.3.peg.719"/>
<feature type="compositionally biased region" description="Low complexity" evidence="1">
    <location>
        <begin position="57"/>
        <end position="87"/>
    </location>
</feature>
<dbReference type="RefSeq" id="WP_014454805.1">
    <property type="nucleotide sequence ID" value="NC_017098.1"/>
</dbReference>
<dbReference type="OrthoDB" id="307780at2"/>
<evidence type="ECO:0008006" key="4">
    <source>
        <dbReference type="Google" id="ProtNLM"/>
    </source>
</evidence>
<sequence>MITLHTITEQDIHTTIAAGEFPEHIRTAAEHVAIISTQDWCPDWKAMQRWLNEEAAPRSTAANPAAAATPAPSPATASPDADTAAPASANPDNVAVFVIVYNTAPYQQEFMQLKEGTWKNGFIPYVRYYHHGQYLGDSNHLPRDRFYQRFGISP</sequence>
<feature type="region of interest" description="Disordered" evidence="1">
    <location>
        <begin position="55"/>
        <end position="87"/>
    </location>
</feature>
<accession>H9UH15</accession>
<proteinExistence type="predicted"/>
<dbReference type="Proteomes" id="UP000007383">
    <property type="component" value="Chromosome"/>
</dbReference>
<dbReference type="HOGENOM" id="CLU_163432_0_0_12"/>
<name>H9UH15_SPIAZ</name>
<protein>
    <recommendedName>
        <fullName evidence="4">Thioredoxin family protein</fullName>
    </recommendedName>
</protein>
<evidence type="ECO:0000256" key="1">
    <source>
        <dbReference type="SAM" id="MobiDB-lite"/>
    </source>
</evidence>
<gene>
    <name evidence="2" type="ordered locus">Spiaf_0708</name>
</gene>
<evidence type="ECO:0000313" key="3">
    <source>
        <dbReference type="Proteomes" id="UP000007383"/>
    </source>
</evidence>
<evidence type="ECO:0000313" key="2">
    <source>
        <dbReference type="EMBL" id="AFG36808.1"/>
    </source>
</evidence>
<dbReference type="KEGG" id="sfc:Spiaf_0708"/>
<reference evidence="3" key="1">
    <citation type="journal article" date="2013" name="Stand. Genomic Sci.">
        <title>Complete genome sequence of the halophilic bacterium Spirochaeta africana type strain (Z-7692(T)) from the alkaline Lake Magadi in the East African Rift.</title>
        <authorList>
            <person name="Liolos K."/>
            <person name="Abt B."/>
            <person name="Scheuner C."/>
            <person name="Teshima H."/>
            <person name="Held B."/>
            <person name="Lapidus A."/>
            <person name="Nolan M."/>
            <person name="Lucas S."/>
            <person name="Deshpande S."/>
            <person name="Cheng J.F."/>
            <person name="Tapia R."/>
            <person name="Goodwin L.A."/>
            <person name="Pitluck S."/>
            <person name="Pagani I."/>
            <person name="Ivanova N."/>
            <person name="Mavromatis K."/>
            <person name="Mikhailova N."/>
            <person name="Huntemann M."/>
            <person name="Pati A."/>
            <person name="Chen A."/>
            <person name="Palaniappan K."/>
            <person name="Land M."/>
            <person name="Rohde M."/>
            <person name="Tindall B.J."/>
            <person name="Detter J.C."/>
            <person name="Goker M."/>
            <person name="Bristow J."/>
            <person name="Eisen J.A."/>
            <person name="Markowitz V."/>
            <person name="Hugenholtz P."/>
            <person name="Woyke T."/>
            <person name="Klenk H.P."/>
            <person name="Kyrpides N.C."/>
        </authorList>
    </citation>
    <scope>NUCLEOTIDE SEQUENCE</scope>
    <source>
        <strain evidence="3">ATCC 700263 / DSM 8902 / Z-7692</strain>
    </source>
</reference>
<dbReference type="AlphaFoldDB" id="H9UH15"/>
<dbReference type="EMBL" id="CP003282">
    <property type="protein sequence ID" value="AFG36808.1"/>
    <property type="molecule type" value="Genomic_DNA"/>
</dbReference>
<organism evidence="2 3">
    <name type="scientific">Spirochaeta africana (strain ATCC 700263 / DSM 8902 / Z-7692)</name>
    <dbReference type="NCBI Taxonomy" id="889378"/>
    <lineage>
        <taxon>Bacteria</taxon>
        <taxon>Pseudomonadati</taxon>
        <taxon>Spirochaetota</taxon>
        <taxon>Spirochaetia</taxon>
        <taxon>Spirochaetales</taxon>
        <taxon>Spirochaetaceae</taxon>
        <taxon>Spirochaeta</taxon>
    </lineage>
</organism>
<dbReference type="eggNOG" id="ENOG50336EA">
    <property type="taxonomic scope" value="Bacteria"/>
</dbReference>
<keyword evidence="3" id="KW-1185">Reference proteome</keyword>